<accession>A0A545UHY2</accession>
<protein>
    <submittedName>
        <fullName evidence="5">Response regulator</fullName>
    </submittedName>
</protein>
<sequence length="273" mass="30495">MKQRDIYDVIAIGLSRQEVNNLGAIFLNFGQNSDTEFRLVEGELAEQSHFAVVNADNPQILRKWRVWNARVNPIFSIYAHSDIAPKNAPASIKKPFTPNRVIDGMQQALYRAFEKLPSFEISDTTESSDVKKLNSIGAKKVHSKVSALVVDDCPTILKSMELQLDLLGIHPDCCATGEQAMERINKLRYDLIFLDIVLPGIDGYEICKMIRQSPIQKNTPVCMLTGKSNMFNMVKGKLAGCDKYITKPASSNELADAILKMLNISSFKQLKTA</sequence>
<reference evidence="5 6" key="1">
    <citation type="submission" date="2019-07" db="EMBL/GenBank/DDBJ databases">
        <title>Draft genome for Aliikangiella sp. M105.</title>
        <authorList>
            <person name="Wang G."/>
        </authorList>
    </citation>
    <scope>NUCLEOTIDE SEQUENCE [LARGE SCALE GENOMIC DNA]</scope>
    <source>
        <strain evidence="5 6">M105</strain>
    </source>
</reference>
<dbReference type="SMART" id="SM00448">
    <property type="entry name" value="REC"/>
    <property type="match status" value="1"/>
</dbReference>
<dbReference type="InterPro" id="IPR001789">
    <property type="entry name" value="Sig_transdc_resp-reg_receiver"/>
</dbReference>
<feature type="domain" description="Response regulatory" evidence="4">
    <location>
        <begin position="146"/>
        <end position="262"/>
    </location>
</feature>
<evidence type="ECO:0000256" key="1">
    <source>
        <dbReference type="ARBA" id="ARBA00022553"/>
    </source>
</evidence>
<comment type="caution">
    <text evidence="5">The sequence shown here is derived from an EMBL/GenBank/DDBJ whole genome shotgun (WGS) entry which is preliminary data.</text>
</comment>
<dbReference type="PANTHER" id="PTHR44591">
    <property type="entry name" value="STRESS RESPONSE REGULATOR PROTEIN 1"/>
    <property type="match status" value="1"/>
</dbReference>
<dbReference type="Proteomes" id="UP000315439">
    <property type="component" value="Unassembled WGS sequence"/>
</dbReference>
<dbReference type="AlphaFoldDB" id="A0A545UHY2"/>
<evidence type="ECO:0000256" key="3">
    <source>
        <dbReference type="PROSITE-ProRule" id="PRU00169"/>
    </source>
</evidence>
<dbReference type="GO" id="GO:0000160">
    <property type="term" value="P:phosphorelay signal transduction system"/>
    <property type="evidence" value="ECO:0007669"/>
    <property type="project" value="UniProtKB-KW"/>
</dbReference>
<evidence type="ECO:0000313" key="6">
    <source>
        <dbReference type="Proteomes" id="UP000315439"/>
    </source>
</evidence>
<gene>
    <name evidence="5" type="ORF">FLL46_05980</name>
</gene>
<dbReference type="EMBL" id="VIKS01000003">
    <property type="protein sequence ID" value="TQV89075.1"/>
    <property type="molecule type" value="Genomic_DNA"/>
</dbReference>
<dbReference type="Gene3D" id="3.40.50.2300">
    <property type="match status" value="1"/>
</dbReference>
<proteinExistence type="predicted"/>
<dbReference type="SUPFAM" id="SSF52172">
    <property type="entry name" value="CheY-like"/>
    <property type="match status" value="1"/>
</dbReference>
<evidence type="ECO:0000256" key="2">
    <source>
        <dbReference type="ARBA" id="ARBA00023012"/>
    </source>
</evidence>
<dbReference type="RefSeq" id="WP_142892560.1">
    <property type="nucleotide sequence ID" value="NZ_ML660161.1"/>
</dbReference>
<dbReference type="CDD" id="cd17574">
    <property type="entry name" value="REC_OmpR"/>
    <property type="match status" value="1"/>
</dbReference>
<dbReference type="PANTHER" id="PTHR44591:SF14">
    <property type="entry name" value="PROTEIN PILG"/>
    <property type="match status" value="1"/>
</dbReference>
<dbReference type="PROSITE" id="PS50110">
    <property type="entry name" value="RESPONSE_REGULATORY"/>
    <property type="match status" value="1"/>
</dbReference>
<dbReference type="InterPro" id="IPR011006">
    <property type="entry name" value="CheY-like_superfamily"/>
</dbReference>
<organism evidence="5 6">
    <name type="scientific">Aliikangiella coralliicola</name>
    <dbReference type="NCBI Taxonomy" id="2592383"/>
    <lineage>
        <taxon>Bacteria</taxon>
        <taxon>Pseudomonadati</taxon>
        <taxon>Pseudomonadota</taxon>
        <taxon>Gammaproteobacteria</taxon>
        <taxon>Oceanospirillales</taxon>
        <taxon>Pleioneaceae</taxon>
        <taxon>Aliikangiella</taxon>
    </lineage>
</organism>
<keyword evidence="6" id="KW-1185">Reference proteome</keyword>
<evidence type="ECO:0000313" key="5">
    <source>
        <dbReference type="EMBL" id="TQV89075.1"/>
    </source>
</evidence>
<dbReference type="InterPro" id="IPR050595">
    <property type="entry name" value="Bact_response_regulator"/>
</dbReference>
<keyword evidence="1 3" id="KW-0597">Phosphoprotein</keyword>
<dbReference type="OrthoDB" id="9800897at2"/>
<keyword evidence="2" id="KW-0902">Two-component regulatory system</keyword>
<dbReference type="Pfam" id="PF00072">
    <property type="entry name" value="Response_reg"/>
    <property type="match status" value="1"/>
</dbReference>
<evidence type="ECO:0000259" key="4">
    <source>
        <dbReference type="PROSITE" id="PS50110"/>
    </source>
</evidence>
<feature type="modified residue" description="4-aspartylphosphate" evidence="3">
    <location>
        <position position="195"/>
    </location>
</feature>
<name>A0A545UHY2_9GAMM</name>